<comment type="cofactor">
    <cofactor evidence="2">
        <name>K(+)</name>
        <dbReference type="ChEBI" id="CHEBI:29103"/>
    </cofactor>
</comment>
<evidence type="ECO:0000313" key="17">
    <source>
        <dbReference type="EMBL" id="VVN26148.1"/>
    </source>
</evidence>
<evidence type="ECO:0000256" key="9">
    <source>
        <dbReference type="ARBA" id="ARBA00022741"/>
    </source>
</evidence>
<comment type="cofactor">
    <cofactor evidence="16">
        <name>NH4(+)</name>
        <dbReference type="ChEBI" id="CHEBI:28938"/>
    </cofactor>
    <cofactor evidence="16">
        <name>K(+)</name>
        <dbReference type="ChEBI" id="CHEBI:29103"/>
    </cofactor>
    <text evidence="16">A monovalent cation. Ammonium or potassium.</text>
</comment>
<evidence type="ECO:0000256" key="6">
    <source>
        <dbReference type="ARBA" id="ARBA00012102"/>
    </source>
</evidence>
<dbReference type="GO" id="GO:0046872">
    <property type="term" value="F:metal ion binding"/>
    <property type="evidence" value="ECO:0007669"/>
    <property type="project" value="UniProtKB-KW"/>
</dbReference>
<evidence type="ECO:0000256" key="16">
    <source>
        <dbReference type="HAMAP-Rule" id="MF_01274"/>
    </source>
</evidence>
<dbReference type="GO" id="GO:0015937">
    <property type="term" value="P:coenzyme A biosynthetic process"/>
    <property type="evidence" value="ECO:0007669"/>
    <property type="project" value="UniProtKB-UniRule"/>
</dbReference>
<evidence type="ECO:0000256" key="11">
    <source>
        <dbReference type="ARBA" id="ARBA00022840"/>
    </source>
</evidence>
<evidence type="ECO:0000256" key="5">
    <source>
        <dbReference type="ARBA" id="ARBA00011738"/>
    </source>
</evidence>
<dbReference type="PANTHER" id="PTHR34265">
    <property type="entry name" value="TYPE III PANTOTHENATE KINASE"/>
    <property type="match status" value="1"/>
</dbReference>
<comment type="similarity">
    <text evidence="14 16">Belongs to the type III pantothenate kinase family.</text>
</comment>
<dbReference type="NCBIfam" id="NF009859">
    <property type="entry name" value="PRK13322.1-4"/>
    <property type="match status" value="1"/>
</dbReference>
<proteinExistence type="inferred from homology"/>
<comment type="catalytic activity">
    <reaction evidence="1 16">
        <text>(R)-pantothenate + ATP = (R)-4'-phosphopantothenate + ADP + H(+)</text>
        <dbReference type="Rhea" id="RHEA:16373"/>
        <dbReference type="ChEBI" id="CHEBI:10986"/>
        <dbReference type="ChEBI" id="CHEBI:15378"/>
        <dbReference type="ChEBI" id="CHEBI:29032"/>
        <dbReference type="ChEBI" id="CHEBI:30616"/>
        <dbReference type="ChEBI" id="CHEBI:456216"/>
        <dbReference type="EC" id="2.7.1.33"/>
    </reaction>
</comment>
<dbReference type="Gene3D" id="3.30.420.40">
    <property type="match status" value="2"/>
</dbReference>
<feature type="binding site" evidence="16">
    <location>
        <position position="125"/>
    </location>
    <ligand>
        <name>ATP</name>
        <dbReference type="ChEBI" id="CHEBI:30616"/>
    </ligand>
</feature>
<keyword evidence="10 16" id="KW-0418">Kinase</keyword>
<dbReference type="InterPro" id="IPR004619">
    <property type="entry name" value="Type_III_PanK"/>
</dbReference>
<evidence type="ECO:0000313" key="18">
    <source>
        <dbReference type="Proteomes" id="UP000325607"/>
    </source>
</evidence>
<dbReference type="EMBL" id="CABVGX010000049">
    <property type="protein sequence ID" value="VVN26148.1"/>
    <property type="molecule type" value="Genomic_DNA"/>
</dbReference>
<accession>A0A5E6WBA3</accession>
<evidence type="ECO:0000256" key="10">
    <source>
        <dbReference type="ARBA" id="ARBA00022777"/>
    </source>
</evidence>
<evidence type="ECO:0000256" key="2">
    <source>
        <dbReference type="ARBA" id="ARBA00001958"/>
    </source>
</evidence>
<evidence type="ECO:0000256" key="15">
    <source>
        <dbReference type="ARBA" id="ARBA00040883"/>
    </source>
</evidence>
<keyword evidence="12 16" id="KW-0630">Potassium</keyword>
<comment type="subunit">
    <text evidence="5 16">Homodimer.</text>
</comment>
<dbReference type="SUPFAM" id="SSF53067">
    <property type="entry name" value="Actin-like ATPase domain"/>
    <property type="match status" value="2"/>
</dbReference>
<dbReference type="Pfam" id="PF03309">
    <property type="entry name" value="Pan_kinase"/>
    <property type="match status" value="1"/>
</dbReference>
<feature type="binding site" evidence="16">
    <location>
        <begin position="100"/>
        <end position="103"/>
    </location>
    <ligand>
        <name>substrate</name>
    </ligand>
</feature>
<comment type="subcellular location">
    <subcellularLocation>
        <location evidence="3 16">Cytoplasm</location>
    </subcellularLocation>
</comment>
<feature type="active site" description="Proton acceptor" evidence="16">
    <location>
        <position position="102"/>
    </location>
</feature>
<dbReference type="InterPro" id="IPR043129">
    <property type="entry name" value="ATPase_NBD"/>
</dbReference>
<dbReference type="Proteomes" id="UP000325607">
    <property type="component" value="Unassembled WGS sequence"/>
</dbReference>
<name>A0A5E6WBA3_PSEFL</name>
<sequence>MILELDCGNSFIKWRVIAAKARPPVGEGVVDSNVALLESLHALAPLSLRFCRLVSVRTEEETNALISLLTTTFDVSVSSAVPAREMGGVRNGYEEFERLGLDRWLAMLGGFHLAAGACLVLDFGTAVTADFVSSDGEHLGGFICPGMPLMRNQLRTHTRKIRYSDLAAERALESLVPGRSTVEAVERGCSLMLRGFVLTQIDLARSYWGDDYSVFFTGGDAELVSGIVPQARVVPDLVFVGLAMACPLS</sequence>
<evidence type="ECO:0000256" key="1">
    <source>
        <dbReference type="ARBA" id="ARBA00001206"/>
    </source>
</evidence>
<evidence type="ECO:0000256" key="4">
    <source>
        <dbReference type="ARBA" id="ARBA00005225"/>
    </source>
</evidence>
<dbReference type="GO" id="GO:0004594">
    <property type="term" value="F:pantothenate kinase activity"/>
    <property type="evidence" value="ECO:0007669"/>
    <property type="project" value="UniProtKB-UniRule"/>
</dbReference>
<dbReference type="RefSeq" id="WP_150582444.1">
    <property type="nucleotide sequence ID" value="NZ_CABVGX010000049.1"/>
</dbReference>
<feature type="binding site" evidence="16">
    <location>
        <position position="181"/>
    </location>
    <ligand>
        <name>substrate</name>
    </ligand>
</feature>
<keyword evidence="13 16" id="KW-0173">Coenzyme A biosynthesis</keyword>
<organism evidence="17 18">
    <name type="scientific">Pseudomonas fluorescens</name>
    <dbReference type="NCBI Taxonomy" id="294"/>
    <lineage>
        <taxon>Bacteria</taxon>
        <taxon>Pseudomonadati</taxon>
        <taxon>Pseudomonadota</taxon>
        <taxon>Gammaproteobacteria</taxon>
        <taxon>Pseudomonadales</taxon>
        <taxon>Pseudomonadaceae</taxon>
        <taxon>Pseudomonas</taxon>
    </lineage>
</organism>
<gene>
    <name evidence="16 17" type="primary">coaX</name>
    <name evidence="17" type="ORF">PS645_04576</name>
</gene>
<dbReference type="GO" id="GO:0005737">
    <property type="term" value="C:cytoplasm"/>
    <property type="evidence" value="ECO:0007669"/>
    <property type="project" value="UniProtKB-SubCell"/>
</dbReference>
<evidence type="ECO:0000256" key="13">
    <source>
        <dbReference type="ARBA" id="ARBA00022993"/>
    </source>
</evidence>
<evidence type="ECO:0000256" key="3">
    <source>
        <dbReference type="ARBA" id="ARBA00004496"/>
    </source>
</evidence>
<dbReference type="UniPathway" id="UPA00241">
    <property type="reaction ID" value="UER00352"/>
</dbReference>
<evidence type="ECO:0000256" key="7">
    <source>
        <dbReference type="ARBA" id="ARBA00022490"/>
    </source>
</evidence>
<keyword evidence="16" id="KW-0479">Metal-binding</keyword>
<comment type="pathway">
    <text evidence="4 16">Cofactor biosynthesis; coenzyme A biosynthesis; CoA from (R)-pantothenate: step 1/5.</text>
</comment>
<feature type="binding site" evidence="16">
    <location>
        <position position="122"/>
    </location>
    <ligand>
        <name>K(+)</name>
        <dbReference type="ChEBI" id="CHEBI:29103"/>
    </ligand>
</feature>
<evidence type="ECO:0000256" key="12">
    <source>
        <dbReference type="ARBA" id="ARBA00022958"/>
    </source>
</evidence>
<keyword evidence="7 16" id="KW-0963">Cytoplasm</keyword>
<dbReference type="NCBIfam" id="TIGR00671">
    <property type="entry name" value="baf"/>
    <property type="match status" value="1"/>
</dbReference>
<dbReference type="HAMAP" id="MF_01274">
    <property type="entry name" value="Pantothen_kinase_3"/>
    <property type="match status" value="1"/>
</dbReference>
<evidence type="ECO:0000256" key="8">
    <source>
        <dbReference type="ARBA" id="ARBA00022679"/>
    </source>
</evidence>
<keyword evidence="9 16" id="KW-0547">Nucleotide-binding</keyword>
<keyword evidence="11 16" id="KW-0067">ATP-binding</keyword>
<protein>
    <recommendedName>
        <fullName evidence="15 16">Type III pantothenate kinase</fullName>
        <ecNumber evidence="6 16">2.7.1.33</ecNumber>
    </recommendedName>
    <alternativeName>
        <fullName evidence="16">PanK-III</fullName>
    </alternativeName>
    <alternativeName>
        <fullName evidence="16">Pantothenic acid kinase</fullName>
    </alternativeName>
</protein>
<dbReference type="GO" id="GO:0005524">
    <property type="term" value="F:ATP binding"/>
    <property type="evidence" value="ECO:0007669"/>
    <property type="project" value="UniProtKB-UniRule"/>
</dbReference>
<feature type="binding site" evidence="16">
    <location>
        <position position="93"/>
    </location>
    <ligand>
        <name>substrate</name>
    </ligand>
</feature>
<dbReference type="AlphaFoldDB" id="A0A5E6WBA3"/>
<feature type="binding site" evidence="16">
    <location>
        <begin position="6"/>
        <end position="13"/>
    </location>
    <ligand>
        <name>ATP</name>
        <dbReference type="ChEBI" id="CHEBI:30616"/>
    </ligand>
</feature>
<evidence type="ECO:0000256" key="14">
    <source>
        <dbReference type="ARBA" id="ARBA00038036"/>
    </source>
</evidence>
<dbReference type="OrthoDB" id="9781305at2"/>
<dbReference type="CDD" id="cd24015">
    <property type="entry name" value="ASKHA_NBD_PanK-III"/>
    <property type="match status" value="1"/>
</dbReference>
<keyword evidence="8 16" id="KW-0808">Transferase</keyword>
<dbReference type="PANTHER" id="PTHR34265:SF1">
    <property type="entry name" value="TYPE III PANTOTHENATE KINASE"/>
    <property type="match status" value="1"/>
</dbReference>
<comment type="function">
    <text evidence="16">Catalyzes the phosphorylation of pantothenate (Pan), the first step in CoA biosynthesis.</text>
</comment>
<dbReference type="EC" id="2.7.1.33" evidence="6 16"/>
<reference evidence="17 18" key="1">
    <citation type="submission" date="2019-09" db="EMBL/GenBank/DDBJ databases">
        <authorList>
            <person name="Chandra G."/>
            <person name="Truman W A."/>
        </authorList>
    </citation>
    <scope>NUCLEOTIDE SEQUENCE [LARGE SCALE GENOMIC DNA]</scope>
    <source>
        <strain evidence="17">PS645</strain>
    </source>
</reference>